<feature type="transmembrane region" description="Helical" evidence="1">
    <location>
        <begin position="166"/>
        <end position="188"/>
    </location>
</feature>
<evidence type="ECO:0000313" key="2">
    <source>
        <dbReference type="EMBL" id="AXN35850.1"/>
    </source>
</evidence>
<gene>
    <name evidence="2" type="ORF">DT351_05545</name>
</gene>
<feature type="transmembrane region" description="Helical" evidence="1">
    <location>
        <begin position="17"/>
        <end position="36"/>
    </location>
</feature>
<dbReference type="PANTHER" id="PTHR37305">
    <property type="entry name" value="INTEGRAL MEMBRANE PROTEIN-RELATED"/>
    <property type="match status" value="1"/>
</dbReference>
<dbReference type="AlphaFoldDB" id="A0A385ADX2"/>
<keyword evidence="1" id="KW-1133">Transmembrane helix</keyword>
<feature type="transmembrane region" description="Helical" evidence="1">
    <location>
        <begin position="134"/>
        <end position="159"/>
    </location>
</feature>
<keyword evidence="1" id="KW-0472">Membrane</keyword>
<dbReference type="Pfam" id="PF12730">
    <property type="entry name" value="ABC2_membrane_4"/>
    <property type="match status" value="1"/>
</dbReference>
<dbReference type="Proteomes" id="UP000257607">
    <property type="component" value="Chromosome"/>
</dbReference>
<feature type="transmembrane region" description="Helical" evidence="1">
    <location>
        <begin position="48"/>
        <end position="67"/>
    </location>
</feature>
<name>A0A385ADX2_LATCU</name>
<feature type="transmembrane region" description="Helical" evidence="1">
    <location>
        <begin position="230"/>
        <end position="249"/>
    </location>
</feature>
<dbReference type="RefSeq" id="WP_116843590.1">
    <property type="nucleotide sequence ID" value="NZ_CP031003.1"/>
</dbReference>
<feature type="transmembrane region" description="Helical" evidence="1">
    <location>
        <begin position="88"/>
        <end position="114"/>
    </location>
</feature>
<accession>A0A385ADX2</accession>
<protein>
    <submittedName>
        <fullName evidence="2">ABC transporter permease</fullName>
    </submittedName>
</protein>
<dbReference type="EMBL" id="CP031003">
    <property type="protein sequence ID" value="AXN35850.1"/>
    <property type="molecule type" value="Genomic_DNA"/>
</dbReference>
<evidence type="ECO:0000313" key="3">
    <source>
        <dbReference type="Proteomes" id="UP000257607"/>
    </source>
</evidence>
<sequence>MQAALSQEYYKLLHQKLTWFAPGIIVGLMLLMPLTFNDPNWLVMANFGSSQWILLVLIIVGATFFSMEFQHNTSLTLLYKAPNRRTIYLAKFVVLFGYNITLHLFALGLTILFNTLAIGGHANWLIPYQYHQSLLMNTIMTATIDLEMSLILIGCLFLLTCLLTNNAVVVTTSIIIVFMGQALSSMLLHEHPQFGSWLRWNPFNMLNLTFFQYANYPVYHKLTQLTNGQLLLGTLGYAVLFLWLGNWRFNRRHF</sequence>
<dbReference type="PANTHER" id="PTHR37305:SF1">
    <property type="entry name" value="MEMBRANE PROTEIN"/>
    <property type="match status" value="1"/>
</dbReference>
<reference evidence="2 3" key="1">
    <citation type="submission" date="2018-07" db="EMBL/GenBank/DDBJ databases">
        <title>Lactobacillus curvatus genome sequence.</title>
        <authorList>
            <person name="Prechtl R."/>
        </authorList>
    </citation>
    <scope>NUCLEOTIDE SEQUENCE [LARGE SCALE GENOMIC DNA]</scope>
    <source>
        <strain evidence="2 3">TMW 1.1928</strain>
    </source>
</reference>
<evidence type="ECO:0000256" key="1">
    <source>
        <dbReference type="SAM" id="Phobius"/>
    </source>
</evidence>
<keyword evidence="1" id="KW-0812">Transmembrane</keyword>
<organism evidence="2 3">
    <name type="scientific">Latilactobacillus curvatus</name>
    <name type="common">Lactobacillus curvatus</name>
    <dbReference type="NCBI Taxonomy" id="28038"/>
    <lineage>
        <taxon>Bacteria</taxon>
        <taxon>Bacillati</taxon>
        <taxon>Bacillota</taxon>
        <taxon>Bacilli</taxon>
        <taxon>Lactobacillales</taxon>
        <taxon>Lactobacillaceae</taxon>
        <taxon>Latilactobacillus</taxon>
    </lineage>
</organism>
<proteinExistence type="predicted"/>